<dbReference type="InterPro" id="IPR036436">
    <property type="entry name" value="Disintegrin_dom_sf"/>
</dbReference>
<comment type="caution">
    <text evidence="2">Lacks conserved residue(s) required for the propagation of feature annotation.</text>
</comment>
<reference evidence="8" key="1">
    <citation type="submission" date="2025-08" db="UniProtKB">
        <authorList>
            <consortium name="Ensembl"/>
        </authorList>
    </citation>
    <scope>IDENTIFICATION</scope>
</reference>
<keyword evidence="4" id="KW-0472">Membrane</keyword>
<feature type="signal peptide" evidence="5">
    <location>
        <begin position="1"/>
        <end position="19"/>
    </location>
</feature>
<feature type="region of interest" description="Disordered" evidence="3">
    <location>
        <begin position="732"/>
        <end position="789"/>
    </location>
</feature>
<dbReference type="SMART" id="SM00050">
    <property type="entry name" value="DISIN"/>
    <property type="match status" value="1"/>
</dbReference>
<feature type="active site" evidence="2">
    <location>
        <position position="409"/>
    </location>
</feature>
<dbReference type="Pfam" id="PF00200">
    <property type="entry name" value="Disintegrin"/>
    <property type="match status" value="1"/>
</dbReference>
<dbReference type="SUPFAM" id="SSF55486">
    <property type="entry name" value="Metalloproteases ('zincins'), catalytic domain"/>
    <property type="match status" value="1"/>
</dbReference>
<name>A0A671KE79_9TELE</name>
<dbReference type="PROSITE" id="PS50214">
    <property type="entry name" value="DISINTEGRIN_2"/>
    <property type="match status" value="1"/>
</dbReference>
<feature type="compositionally biased region" description="Basic and acidic residues" evidence="3">
    <location>
        <begin position="780"/>
        <end position="789"/>
    </location>
</feature>
<evidence type="ECO:0000259" key="7">
    <source>
        <dbReference type="PROSITE" id="PS50215"/>
    </source>
</evidence>
<evidence type="ECO:0000256" key="4">
    <source>
        <dbReference type="SAM" id="Phobius"/>
    </source>
</evidence>
<feature type="binding site" evidence="2">
    <location>
        <position position="418"/>
    </location>
    <ligand>
        <name>Zn(2+)</name>
        <dbReference type="ChEBI" id="CHEBI:29105"/>
        <note>catalytic</note>
    </ligand>
</feature>
<feature type="chain" id="PRO_5025532311" description="ADAM metallopeptidase domain 17a" evidence="5">
    <location>
        <begin position="20"/>
        <end position="789"/>
    </location>
</feature>
<dbReference type="Proteomes" id="UP000472260">
    <property type="component" value="Unassembled WGS sequence"/>
</dbReference>
<dbReference type="GO" id="GO:0007219">
    <property type="term" value="P:Notch signaling pathway"/>
    <property type="evidence" value="ECO:0007669"/>
    <property type="project" value="TreeGrafter"/>
</dbReference>
<dbReference type="SUPFAM" id="SSF57552">
    <property type="entry name" value="Blood coagulation inhibitor (disintegrin)"/>
    <property type="match status" value="1"/>
</dbReference>
<keyword evidence="2" id="KW-0479">Metal-binding</keyword>
<dbReference type="GO" id="GO:0046872">
    <property type="term" value="F:metal ion binding"/>
    <property type="evidence" value="ECO:0007669"/>
    <property type="project" value="UniProtKB-KW"/>
</dbReference>
<keyword evidence="2" id="KW-0862">Zinc</keyword>
<evidence type="ECO:0000256" key="1">
    <source>
        <dbReference type="ARBA" id="ARBA00023157"/>
    </source>
</evidence>
<proteinExistence type="predicted"/>
<dbReference type="GO" id="GO:0006509">
    <property type="term" value="P:membrane protein ectodomain proteolysis"/>
    <property type="evidence" value="ECO:0007669"/>
    <property type="project" value="TreeGrafter"/>
</dbReference>
<dbReference type="Gene3D" id="4.10.70.30">
    <property type="match status" value="1"/>
</dbReference>
<sequence length="789" mass="88910">MESLMFYLVLLAPLSIHCAVKPASVEEDLRNQEEVQEFDALSSILSDFDVVPASDLQLHSVRKRDVDARSHVERLVSFTALQRHFKLYLTTNTDLFTDNFKAVFLDKNGKEDQFDIQLQNYYKGHVVGEEHSRVQAHIDGEEFSAHILTEEAEYNVEPLWRFTESPSDGRLLVYRSEDIKNISQLSSPKVCGYVNADAQELLPEEARAAGQTEQEEEPHNIERRSAHDHKKNTCPLLLVADHRFYKHMGRGEESTTLNYLIELIDRVDDIYRNTSWDEDFKGYGVQIQQIIINKEPTKVAQGEIHYNMDGSPLGRKDGVWDVKKLLEQFSYDIADNASTVCLAHLFTYQDFDDGTLGLAYVWNSTLQKCLTLHIHFVFQPTIHHKPSGNLHDKTDILSFQEADLVTTHELGHNFGAEHDPDNIPACAPSDDQGGKYVMYPIAVSGDHVNNKRFSNCSKFSVSRALKVKAHQCFKERSSKLCGNSRVEEDEDCDPGLLHLNDDPCCTAKCKFRKQAQCSDRNSPCCKNCRFESVDKICQETITATCKGMSRCTGNSSECPTPGNLDDNTECVDKGRCQKGECIPFCEALHDLESCACNETENSCKVCCRSMSGLCTPFDSDGSYLYLRKGKPCTVGFCDGAGKCMKHVQDVIERLWDFIDKLDINTFGKFLADNIVGSVVVFSLVFWIPLSILVHCVVRLISVNSLPYLFHPKFYPANLSAAPKADPLRMATIEEDPSGDSSHLEEEDGFRQSGTAARSFEDLTGQAMPSHGDKRRLTRQARIDSKETEC</sequence>
<dbReference type="PANTHER" id="PTHR45702:SF7">
    <property type="entry name" value="ADAM METALLOPEPTIDASE DOMAIN 17A"/>
    <property type="match status" value="1"/>
</dbReference>
<accession>A0A671KE79</accession>
<reference evidence="8" key="2">
    <citation type="submission" date="2025-09" db="UniProtKB">
        <authorList>
            <consortium name="Ensembl"/>
        </authorList>
    </citation>
    <scope>IDENTIFICATION</scope>
</reference>
<dbReference type="InterPro" id="IPR001590">
    <property type="entry name" value="Peptidase_M12B"/>
</dbReference>
<evidence type="ECO:0000256" key="2">
    <source>
        <dbReference type="PROSITE-ProRule" id="PRU00276"/>
    </source>
</evidence>
<keyword evidence="4" id="KW-1133">Transmembrane helix</keyword>
<evidence type="ECO:0008006" key="10">
    <source>
        <dbReference type="Google" id="ProtNLM"/>
    </source>
</evidence>
<dbReference type="FunFam" id="4.10.70.10:FF:000003">
    <property type="entry name" value="Disintegrin and metalloproteinase domain-containing protein 17"/>
    <property type="match status" value="1"/>
</dbReference>
<feature type="binding site" evidence="2">
    <location>
        <position position="408"/>
    </location>
    <ligand>
        <name>Zn(2+)</name>
        <dbReference type="ChEBI" id="CHEBI:29105"/>
        <note>catalytic</note>
    </ligand>
</feature>
<dbReference type="Pfam" id="PF01562">
    <property type="entry name" value="Pep_M12B_propep"/>
    <property type="match status" value="1"/>
</dbReference>
<dbReference type="InterPro" id="IPR002870">
    <property type="entry name" value="Peptidase_M12B_N"/>
</dbReference>
<dbReference type="InterPro" id="IPR001762">
    <property type="entry name" value="Disintegrin_dom"/>
</dbReference>
<evidence type="ECO:0000313" key="8">
    <source>
        <dbReference type="Ensembl" id="ENSSANP00000005841.1"/>
    </source>
</evidence>
<gene>
    <name evidence="8" type="primary">adam17a</name>
</gene>
<dbReference type="Gene3D" id="3.40.390.10">
    <property type="entry name" value="Collagenase (Catalytic Domain)"/>
    <property type="match status" value="1"/>
</dbReference>
<dbReference type="InterPro" id="IPR024079">
    <property type="entry name" value="MetalloPept_cat_dom_sf"/>
</dbReference>
<dbReference type="Pfam" id="PF16698">
    <property type="entry name" value="ADAM17_MPD"/>
    <property type="match status" value="1"/>
</dbReference>
<evidence type="ECO:0000313" key="9">
    <source>
        <dbReference type="Proteomes" id="UP000472260"/>
    </source>
</evidence>
<feature type="domain" description="Disintegrin" evidence="6">
    <location>
        <begin position="478"/>
        <end position="566"/>
    </location>
</feature>
<dbReference type="GO" id="GO:0004222">
    <property type="term" value="F:metalloendopeptidase activity"/>
    <property type="evidence" value="ECO:0007669"/>
    <property type="project" value="InterPro"/>
</dbReference>
<organism evidence="8 9">
    <name type="scientific">Sinocyclocheilus anshuiensis</name>
    <dbReference type="NCBI Taxonomy" id="1608454"/>
    <lineage>
        <taxon>Eukaryota</taxon>
        <taxon>Metazoa</taxon>
        <taxon>Chordata</taxon>
        <taxon>Craniata</taxon>
        <taxon>Vertebrata</taxon>
        <taxon>Euteleostomi</taxon>
        <taxon>Actinopterygii</taxon>
        <taxon>Neopterygii</taxon>
        <taxon>Teleostei</taxon>
        <taxon>Ostariophysi</taxon>
        <taxon>Cypriniformes</taxon>
        <taxon>Cyprinidae</taxon>
        <taxon>Cyprininae</taxon>
        <taxon>Sinocyclocheilus</taxon>
    </lineage>
</organism>
<dbReference type="PROSITE" id="PS50215">
    <property type="entry name" value="ADAM_MEPRO"/>
    <property type="match status" value="1"/>
</dbReference>
<evidence type="ECO:0000259" key="6">
    <source>
        <dbReference type="PROSITE" id="PS50214"/>
    </source>
</evidence>
<feature type="region of interest" description="Disordered" evidence="3">
    <location>
        <begin position="206"/>
        <end position="228"/>
    </location>
</feature>
<dbReference type="Gene3D" id="4.10.70.10">
    <property type="entry name" value="Disintegrin domain"/>
    <property type="match status" value="1"/>
</dbReference>
<dbReference type="AlphaFoldDB" id="A0A671KE79"/>
<dbReference type="CDD" id="cd14246">
    <property type="entry name" value="ADAM17_MPD"/>
    <property type="match status" value="1"/>
</dbReference>
<keyword evidence="5" id="KW-0732">Signal</keyword>
<keyword evidence="4" id="KW-0812">Transmembrane</keyword>
<feature type="binding site" evidence="2">
    <location>
        <position position="412"/>
    </location>
    <ligand>
        <name>Zn(2+)</name>
        <dbReference type="ChEBI" id="CHEBI:29105"/>
        <note>catalytic</note>
    </ligand>
</feature>
<dbReference type="GO" id="GO:0005886">
    <property type="term" value="C:plasma membrane"/>
    <property type="evidence" value="ECO:0007669"/>
    <property type="project" value="TreeGrafter"/>
</dbReference>
<keyword evidence="1" id="KW-1015">Disulfide bond</keyword>
<evidence type="ECO:0000256" key="3">
    <source>
        <dbReference type="SAM" id="MobiDB-lite"/>
    </source>
</evidence>
<keyword evidence="9" id="KW-1185">Reference proteome</keyword>
<dbReference type="PANTHER" id="PTHR45702">
    <property type="entry name" value="ADAM10/ADAM17 METALLOPEPTIDASE FAMILY MEMBER"/>
    <property type="match status" value="1"/>
</dbReference>
<dbReference type="Ensembl" id="ENSSANT00000006284.1">
    <property type="protein sequence ID" value="ENSSANP00000005841.1"/>
    <property type="gene ID" value="ENSSANG00000002875.1"/>
</dbReference>
<dbReference type="InterPro" id="IPR032029">
    <property type="entry name" value="ADAM17_MPD"/>
</dbReference>
<dbReference type="InterPro" id="IPR051489">
    <property type="entry name" value="ADAM_Metalloproteinase"/>
</dbReference>
<feature type="domain" description="Peptidase M12B" evidence="7">
    <location>
        <begin position="232"/>
        <end position="477"/>
    </location>
</feature>
<dbReference type="Pfam" id="PF13688">
    <property type="entry name" value="Reprolysin_5"/>
    <property type="match status" value="1"/>
</dbReference>
<protein>
    <recommendedName>
        <fullName evidence="10">ADAM metallopeptidase domain 17a</fullName>
    </recommendedName>
</protein>
<evidence type="ECO:0000256" key="5">
    <source>
        <dbReference type="SAM" id="SignalP"/>
    </source>
</evidence>
<feature type="transmembrane region" description="Helical" evidence="4">
    <location>
        <begin position="674"/>
        <end position="697"/>
    </location>
</feature>